<evidence type="ECO:0000259" key="4">
    <source>
        <dbReference type="Pfam" id="PF00582"/>
    </source>
</evidence>
<keyword evidence="2" id="KW-0547">Nucleotide-binding</keyword>
<dbReference type="Gene3D" id="3.40.50.620">
    <property type="entry name" value="HUPs"/>
    <property type="match status" value="2"/>
</dbReference>
<reference evidence="6" key="1">
    <citation type="journal article" date="2019" name="Int. J. Syst. Evol. Microbiol.">
        <title>The Global Catalogue of Microorganisms (GCM) 10K type strain sequencing project: providing services to taxonomists for standard genome sequencing and annotation.</title>
        <authorList>
            <consortium name="The Broad Institute Genomics Platform"/>
            <consortium name="The Broad Institute Genome Sequencing Center for Infectious Disease"/>
            <person name="Wu L."/>
            <person name="Ma J."/>
        </authorList>
    </citation>
    <scope>NUCLEOTIDE SEQUENCE [LARGE SCALE GENOMIC DNA]</scope>
    <source>
        <strain evidence="6">JCM 17688</strain>
    </source>
</reference>
<comment type="similarity">
    <text evidence="1">Belongs to the universal stress protein A family.</text>
</comment>
<proteinExistence type="inferred from homology"/>
<sequence length="298" mass="30861">MTDQATIPYILVCVDGSVAALEAADWAADEAQSRSLPLMLATVADLRGFAYGPFMEASDSAFAAIEKSSRDLLAEAERRVGERHPSVSTAVSEKAGSPSAELIALSRDAYLTVVGATGLGTIGSVLLGTVASALVTNGHSPVAVIRGGDATTTVPRTGPVVVGVDDGRGSETAIGWAFDEASRRRVALTVVHAGVGRPSDAARPRSRAGATEDAEQDALLSARLTGWRDKYPDVRVHEIVAVDDATDSLLHHAAGAQLVVVGSRGHGDLTGLLFGSVSRTLIHRAPCPVLVARNSTTH</sequence>
<dbReference type="InterPro" id="IPR014729">
    <property type="entry name" value="Rossmann-like_a/b/a_fold"/>
</dbReference>
<keyword evidence="3" id="KW-0067">ATP-binding</keyword>
<accession>A0ABP8JPB6</accession>
<evidence type="ECO:0000313" key="6">
    <source>
        <dbReference type="Proteomes" id="UP001500635"/>
    </source>
</evidence>
<protein>
    <submittedName>
        <fullName evidence="5">Universal stress protein</fullName>
    </submittedName>
</protein>
<dbReference type="PANTHER" id="PTHR46268">
    <property type="entry name" value="STRESS RESPONSE PROTEIN NHAX"/>
    <property type="match status" value="1"/>
</dbReference>
<dbReference type="InterPro" id="IPR006015">
    <property type="entry name" value="Universal_stress_UspA"/>
</dbReference>
<dbReference type="EMBL" id="BAABFR010000034">
    <property type="protein sequence ID" value="GAA4393686.1"/>
    <property type="molecule type" value="Genomic_DNA"/>
</dbReference>
<keyword evidence="6" id="KW-1185">Reference proteome</keyword>
<dbReference type="Pfam" id="PF00582">
    <property type="entry name" value="Usp"/>
    <property type="match status" value="2"/>
</dbReference>
<evidence type="ECO:0000256" key="3">
    <source>
        <dbReference type="ARBA" id="ARBA00022840"/>
    </source>
</evidence>
<organism evidence="5 6">
    <name type="scientific">Tsukamurella soli</name>
    <dbReference type="NCBI Taxonomy" id="644556"/>
    <lineage>
        <taxon>Bacteria</taxon>
        <taxon>Bacillati</taxon>
        <taxon>Actinomycetota</taxon>
        <taxon>Actinomycetes</taxon>
        <taxon>Mycobacteriales</taxon>
        <taxon>Tsukamurellaceae</taxon>
        <taxon>Tsukamurella</taxon>
    </lineage>
</organism>
<gene>
    <name evidence="5" type="ORF">GCM10023147_24600</name>
</gene>
<evidence type="ECO:0000256" key="1">
    <source>
        <dbReference type="ARBA" id="ARBA00008791"/>
    </source>
</evidence>
<dbReference type="PANTHER" id="PTHR46268:SF27">
    <property type="entry name" value="UNIVERSAL STRESS PROTEIN RV2623"/>
    <property type="match status" value="1"/>
</dbReference>
<dbReference type="PRINTS" id="PR01438">
    <property type="entry name" value="UNVRSLSTRESS"/>
</dbReference>
<feature type="domain" description="UspA" evidence="4">
    <location>
        <begin position="10"/>
        <end position="146"/>
    </location>
</feature>
<comment type="caution">
    <text evidence="5">The sequence shown here is derived from an EMBL/GenBank/DDBJ whole genome shotgun (WGS) entry which is preliminary data.</text>
</comment>
<name>A0ABP8JPB6_9ACTN</name>
<feature type="domain" description="UspA" evidence="4">
    <location>
        <begin position="159"/>
        <end position="293"/>
    </location>
</feature>
<evidence type="ECO:0000313" key="5">
    <source>
        <dbReference type="EMBL" id="GAA4393686.1"/>
    </source>
</evidence>
<evidence type="ECO:0000256" key="2">
    <source>
        <dbReference type="ARBA" id="ARBA00022741"/>
    </source>
</evidence>
<dbReference type="InterPro" id="IPR006016">
    <property type="entry name" value="UspA"/>
</dbReference>
<dbReference type="RefSeq" id="WP_344995890.1">
    <property type="nucleotide sequence ID" value="NZ_BAABFR010000034.1"/>
</dbReference>
<dbReference type="SUPFAM" id="SSF52402">
    <property type="entry name" value="Adenine nucleotide alpha hydrolases-like"/>
    <property type="match status" value="2"/>
</dbReference>
<dbReference type="Proteomes" id="UP001500635">
    <property type="component" value="Unassembled WGS sequence"/>
</dbReference>